<dbReference type="RefSeq" id="XP_039239155.1">
    <property type="nucleotide sequence ID" value="XM_039383221.1"/>
</dbReference>
<proteinExistence type="predicted"/>
<evidence type="ECO:0000313" key="2">
    <source>
        <dbReference type="Proteomes" id="UP000504627"/>
    </source>
</evidence>
<reference evidence="3 4" key="1">
    <citation type="submission" date="2025-04" db="UniProtKB">
        <authorList>
            <consortium name="RefSeq"/>
        </authorList>
    </citation>
    <scope>IDENTIFICATION</scope>
    <source>
        <tissue evidence="3 4">Muscle</tissue>
    </source>
</reference>
<keyword evidence="2" id="KW-1185">Reference proteome</keyword>
<gene>
    <name evidence="3 4" type="primary">LOC113990787</name>
</gene>
<dbReference type="Proteomes" id="UP000504627">
    <property type="component" value="Unplaced"/>
</dbReference>
<protein>
    <submittedName>
        <fullName evidence="3 4">Basic proline-rich protein-like</fullName>
    </submittedName>
</protein>
<feature type="compositionally biased region" description="Gly residues" evidence="1">
    <location>
        <begin position="41"/>
        <end position="60"/>
    </location>
</feature>
<feature type="compositionally biased region" description="Basic and acidic residues" evidence="1">
    <location>
        <begin position="14"/>
        <end position="23"/>
    </location>
</feature>
<feature type="compositionally biased region" description="Pro residues" evidence="1">
    <location>
        <begin position="197"/>
        <end position="222"/>
    </location>
</feature>
<name>A0A7R5KRN2_9PASS</name>
<dbReference type="AlphaFoldDB" id="A0A7R5KRN2"/>
<dbReference type="GeneID" id="113990787"/>
<feature type="compositionally biased region" description="Low complexity" evidence="1">
    <location>
        <begin position="140"/>
        <end position="151"/>
    </location>
</feature>
<evidence type="ECO:0000313" key="3">
    <source>
        <dbReference type="RefSeq" id="XP_039239154.1"/>
    </source>
</evidence>
<feature type="compositionally biased region" description="Pro residues" evidence="1">
    <location>
        <begin position="119"/>
        <end position="128"/>
    </location>
</feature>
<dbReference type="RefSeq" id="XP_039239154.1">
    <property type="nucleotide sequence ID" value="XM_039383220.1"/>
</dbReference>
<feature type="region of interest" description="Disordered" evidence="1">
    <location>
        <begin position="1"/>
        <end position="222"/>
    </location>
</feature>
<feature type="compositionally biased region" description="Low complexity" evidence="1">
    <location>
        <begin position="178"/>
        <end position="196"/>
    </location>
</feature>
<organism evidence="2 3">
    <name type="scientific">Pipra filicauda</name>
    <name type="common">Wire-tailed manakin</name>
    <dbReference type="NCBI Taxonomy" id="649802"/>
    <lineage>
        <taxon>Eukaryota</taxon>
        <taxon>Metazoa</taxon>
        <taxon>Chordata</taxon>
        <taxon>Craniata</taxon>
        <taxon>Vertebrata</taxon>
        <taxon>Euteleostomi</taxon>
        <taxon>Archelosauria</taxon>
        <taxon>Archosauria</taxon>
        <taxon>Dinosauria</taxon>
        <taxon>Saurischia</taxon>
        <taxon>Theropoda</taxon>
        <taxon>Coelurosauria</taxon>
        <taxon>Aves</taxon>
        <taxon>Neognathae</taxon>
        <taxon>Neoaves</taxon>
        <taxon>Telluraves</taxon>
        <taxon>Australaves</taxon>
        <taxon>Passeriformes</taxon>
        <taxon>Pipridae</taxon>
        <taxon>Pipra</taxon>
    </lineage>
</organism>
<evidence type="ECO:0000313" key="4">
    <source>
        <dbReference type="RefSeq" id="XP_039239155.1"/>
    </source>
</evidence>
<accession>A0A7R5KRN2</accession>
<evidence type="ECO:0000256" key="1">
    <source>
        <dbReference type="SAM" id="MobiDB-lite"/>
    </source>
</evidence>
<sequence length="222" mass="22232">MRVQITKGKKKKREREGDREQWGRRGASPRRAWPPPAPRQAGGGGGGGGGRRGGGSGEGAARGVPLALRGCLRPSPTSSPPAPPRSGAALRGGHRSFTSFPGPPSGRWNPRRKQKFGVPPRPSPPRSPPGAGDEAAGSKPPGVTPAGPGVTSAAGGGRQDCGSLLPPGTLARGGGAGAAPAVSPLPQAGGERTPCLRCPPLPRTPRLPPPPPPPPPPAAALR</sequence>